<dbReference type="InterPro" id="IPR001433">
    <property type="entry name" value="OxRdtase_FAD/NAD-bd"/>
</dbReference>
<dbReference type="Pfam" id="PF10418">
    <property type="entry name" value="DHODB_Fe-S_bind"/>
    <property type="match status" value="1"/>
</dbReference>
<comment type="cofactor">
    <cofactor evidence="11">
        <name>[2Fe-2S] cluster</name>
        <dbReference type="ChEBI" id="CHEBI:190135"/>
    </cofactor>
    <text evidence="11">Binds 1 [2Fe-2S] cluster per subunit.</text>
</comment>
<dbReference type="Gene3D" id="3.40.50.80">
    <property type="entry name" value="Nucleotide-binding domain of ferredoxin-NADP reductase (FNR) module"/>
    <property type="match status" value="1"/>
</dbReference>
<keyword evidence="9 11" id="KW-0411">Iron-sulfur</keyword>
<evidence type="ECO:0000256" key="9">
    <source>
        <dbReference type="ARBA" id="ARBA00023014"/>
    </source>
</evidence>
<evidence type="ECO:0000256" key="11">
    <source>
        <dbReference type="PIRSR" id="PIRSR006816-2"/>
    </source>
</evidence>
<dbReference type="InterPro" id="IPR037117">
    <property type="entry name" value="Dihydroorotate_DH_ele_sf"/>
</dbReference>
<keyword evidence="3" id="KW-0285">Flavoprotein</keyword>
<comment type="cofactor">
    <cofactor evidence="10">
        <name>[2Fe-2S] cluster</name>
        <dbReference type="ChEBI" id="CHEBI:190135"/>
    </cofactor>
</comment>
<dbReference type="Gene3D" id="2.40.30.10">
    <property type="entry name" value="Translation factors"/>
    <property type="match status" value="1"/>
</dbReference>
<dbReference type="GO" id="GO:0016491">
    <property type="term" value="F:oxidoreductase activity"/>
    <property type="evidence" value="ECO:0007669"/>
    <property type="project" value="InterPro"/>
</dbReference>
<dbReference type="InterPro" id="IPR017927">
    <property type="entry name" value="FAD-bd_FR_type"/>
</dbReference>
<protein>
    <submittedName>
        <fullName evidence="13">Dihydroorotate dehydrogenase B (NAD(+)), electron transfer subunit</fullName>
    </submittedName>
</protein>
<name>A0A518E0J2_9BACT</name>
<gene>
    <name evidence="13" type="primary">pyrK_1</name>
    <name evidence="13" type="ORF">Pla8534_54620</name>
</gene>
<feature type="binding site" evidence="11">
    <location>
        <position position="257"/>
    </location>
    <ligand>
        <name>[2Fe-2S] cluster</name>
        <dbReference type="ChEBI" id="CHEBI:190135"/>
    </ligand>
</feature>
<dbReference type="SUPFAM" id="SSF52343">
    <property type="entry name" value="Ferredoxin reductase-like, C-terminal NADP-linked domain"/>
    <property type="match status" value="1"/>
</dbReference>
<dbReference type="InterPro" id="IPR039261">
    <property type="entry name" value="FNR_nucleotide-bd"/>
</dbReference>
<dbReference type="PROSITE" id="PS51384">
    <property type="entry name" value="FAD_FR"/>
    <property type="match status" value="1"/>
</dbReference>
<dbReference type="InterPro" id="IPR019480">
    <property type="entry name" value="Dihydroorotate_DH_Fe-S-bd"/>
</dbReference>
<dbReference type="Gene3D" id="2.10.240.10">
    <property type="entry name" value="Dihydroorotate dehydrogenase, electron transfer subunit"/>
    <property type="match status" value="1"/>
</dbReference>
<comment type="similarity">
    <text evidence="1">Belongs to the PyrK family.</text>
</comment>
<evidence type="ECO:0000256" key="6">
    <source>
        <dbReference type="ARBA" id="ARBA00022827"/>
    </source>
</evidence>
<evidence type="ECO:0000256" key="7">
    <source>
        <dbReference type="ARBA" id="ARBA00022982"/>
    </source>
</evidence>
<feature type="domain" description="FAD-binding FR-type" evidence="12">
    <location>
        <begin position="14"/>
        <end position="118"/>
    </location>
</feature>
<evidence type="ECO:0000256" key="4">
    <source>
        <dbReference type="ARBA" id="ARBA00022714"/>
    </source>
</evidence>
<proteinExistence type="inferred from homology"/>
<dbReference type="InterPro" id="IPR008333">
    <property type="entry name" value="Cbr1-like_FAD-bd_dom"/>
</dbReference>
<organism evidence="13 14">
    <name type="scientific">Lignipirellula cremea</name>
    <dbReference type="NCBI Taxonomy" id="2528010"/>
    <lineage>
        <taxon>Bacteria</taxon>
        <taxon>Pseudomonadati</taxon>
        <taxon>Planctomycetota</taxon>
        <taxon>Planctomycetia</taxon>
        <taxon>Pirellulales</taxon>
        <taxon>Pirellulaceae</taxon>
        <taxon>Lignipirellula</taxon>
    </lineage>
</organism>
<evidence type="ECO:0000259" key="12">
    <source>
        <dbReference type="PROSITE" id="PS51384"/>
    </source>
</evidence>
<keyword evidence="2" id="KW-0813">Transport</keyword>
<dbReference type="PANTHER" id="PTHR43513:SF3">
    <property type="entry name" value="DIHYDROOROTATE DEHYDROGENASE B (NAD(+)), ELECTRON TRANSFER SUBUNIT-RELATED"/>
    <property type="match status" value="1"/>
</dbReference>
<dbReference type="GO" id="GO:0046872">
    <property type="term" value="F:metal ion binding"/>
    <property type="evidence" value="ECO:0007669"/>
    <property type="project" value="UniProtKB-KW"/>
</dbReference>
<dbReference type="Pfam" id="PF00175">
    <property type="entry name" value="NAD_binding_1"/>
    <property type="match status" value="1"/>
</dbReference>
<keyword evidence="6" id="KW-0274">FAD</keyword>
<dbReference type="KEGG" id="lcre:Pla8534_54620"/>
<evidence type="ECO:0000256" key="10">
    <source>
        <dbReference type="ARBA" id="ARBA00034078"/>
    </source>
</evidence>
<evidence type="ECO:0000256" key="2">
    <source>
        <dbReference type="ARBA" id="ARBA00022448"/>
    </source>
</evidence>
<evidence type="ECO:0000313" key="13">
    <source>
        <dbReference type="EMBL" id="QDU97612.1"/>
    </source>
</evidence>
<accession>A0A518E0J2</accession>
<feature type="binding site" evidence="11">
    <location>
        <position position="260"/>
    </location>
    <ligand>
        <name>[2Fe-2S] cluster</name>
        <dbReference type="ChEBI" id="CHEBI:190135"/>
    </ligand>
</feature>
<dbReference type="Proteomes" id="UP000317648">
    <property type="component" value="Chromosome"/>
</dbReference>
<dbReference type="PANTHER" id="PTHR43513">
    <property type="entry name" value="DIHYDROOROTATE DEHYDROGENASE B (NAD(+)), ELECTRON TRANSFER SUBUNIT"/>
    <property type="match status" value="1"/>
</dbReference>
<dbReference type="SUPFAM" id="SSF63380">
    <property type="entry name" value="Riboflavin synthase domain-like"/>
    <property type="match status" value="1"/>
</dbReference>
<dbReference type="OrthoDB" id="9789468at2"/>
<dbReference type="PRINTS" id="PR00406">
    <property type="entry name" value="CYTB5RDTASE"/>
</dbReference>
<keyword evidence="8 11" id="KW-0408">Iron</keyword>
<evidence type="ECO:0000256" key="3">
    <source>
        <dbReference type="ARBA" id="ARBA00022630"/>
    </source>
</evidence>
<feature type="binding site" evidence="11">
    <location>
        <position position="252"/>
    </location>
    <ligand>
        <name>[2Fe-2S] cluster</name>
        <dbReference type="ChEBI" id="CHEBI:190135"/>
    </ligand>
</feature>
<sequence length="290" mass="31516">MTNPLHAPYYADHCLQQGATVVENVRLARDTYRLRVACPEIAARILPGQFLMFRLAGFTDPLIGRPLALFNTIADDSGAPWAIDVGYLVKGKFTSRLQHFLPGQAIELWGPLGNGFEPRPTERLLMVAGGIGQTPFLALGREMLGKQTYGDPSRSVDACSQAILCYGARSADYLAGIEAFEESGIEVRLATDDGTRGHHGLVTDLLLAALDESDQPTRIVCCGPEPMMAAVARIAAERQVPCQVSLETPMACGIGICFSCVAKVRTPDGEWDYKRTCVEGPVFNADQLEW</sequence>
<evidence type="ECO:0000256" key="8">
    <source>
        <dbReference type="ARBA" id="ARBA00023004"/>
    </source>
</evidence>
<dbReference type="PIRSF" id="PIRSF006816">
    <property type="entry name" value="Cyc3_hyd_g"/>
    <property type="match status" value="1"/>
</dbReference>
<evidence type="ECO:0000256" key="5">
    <source>
        <dbReference type="ARBA" id="ARBA00022723"/>
    </source>
</evidence>
<evidence type="ECO:0000256" key="1">
    <source>
        <dbReference type="ARBA" id="ARBA00006422"/>
    </source>
</evidence>
<reference evidence="13 14" key="1">
    <citation type="submission" date="2019-02" db="EMBL/GenBank/DDBJ databases">
        <title>Deep-cultivation of Planctomycetes and their phenomic and genomic characterization uncovers novel biology.</title>
        <authorList>
            <person name="Wiegand S."/>
            <person name="Jogler M."/>
            <person name="Boedeker C."/>
            <person name="Pinto D."/>
            <person name="Vollmers J."/>
            <person name="Rivas-Marin E."/>
            <person name="Kohn T."/>
            <person name="Peeters S.H."/>
            <person name="Heuer A."/>
            <person name="Rast P."/>
            <person name="Oberbeckmann S."/>
            <person name="Bunk B."/>
            <person name="Jeske O."/>
            <person name="Meyerdierks A."/>
            <person name="Storesund J.E."/>
            <person name="Kallscheuer N."/>
            <person name="Luecker S."/>
            <person name="Lage O.M."/>
            <person name="Pohl T."/>
            <person name="Merkel B.J."/>
            <person name="Hornburger P."/>
            <person name="Mueller R.-W."/>
            <person name="Bruemmer F."/>
            <person name="Labrenz M."/>
            <person name="Spormann A.M."/>
            <person name="Op den Camp H."/>
            <person name="Overmann J."/>
            <person name="Amann R."/>
            <person name="Jetten M.S.M."/>
            <person name="Mascher T."/>
            <person name="Medema M.H."/>
            <person name="Devos D.P."/>
            <person name="Kaster A.-K."/>
            <person name="Ovreas L."/>
            <person name="Rohde M."/>
            <person name="Galperin M.Y."/>
            <person name="Jogler C."/>
        </authorList>
    </citation>
    <scope>NUCLEOTIDE SEQUENCE [LARGE SCALE GENOMIC DNA]</scope>
    <source>
        <strain evidence="13 14">Pla85_3_4</strain>
    </source>
</reference>
<dbReference type="RefSeq" id="WP_145056377.1">
    <property type="nucleotide sequence ID" value="NZ_CP036433.1"/>
</dbReference>
<keyword evidence="5 11" id="KW-0479">Metal-binding</keyword>
<dbReference type="GO" id="GO:0051537">
    <property type="term" value="F:2 iron, 2 sulfur cluster binding"/>
    <property type="evidence" value="ECO:0007669"/>
    <property type="project" value="UniProtKB-KW"/>
</dbReference>
<dbReference type="GO" id="GO:0006221">
    <property type="term" value="P:pyrimidine nucleotide biosynthetic process"/>
    <property type="evidence" value="ECO:0007669"/>
    <property type="project" value="InterPro"/>
</dbReference>
<dbReference type="InterPro" id="IPR017938">
    <property type="entry name" value="Riboflavin_synthase-like_b-brl"/>
</dbReference>
<dbReference type="Pfam" id="PF00970">
    <property type="entry name" value="FAD_binding_6"/>
    <property type="match status" value="1"/>
</dbReference>
<dbReference type="CDD" id="cd06218">
    <property type="entry name" value="DHOD_e_trans"/>
    <property type="match status" value="1"/>
</dbReference>
<keyword evidence="14" id="KW-1185">Reference proteome</keyword>
<keyword evidence="7" id="KW-0249">Electron transport</keyword>
<dbReference type="GO" id="GO:0050660">
    <property type="term" value="F:flavin adenine dinucleotide binding"/>
    <property type="evidence" value="ECO:0007669"/>
    <property type="project" value="InterPro"/>
</dbReference>
<dbReference type="InterPro" id="IPR012165">
    <property type="entry name" value="Cyt_c3_hydrogenase_gsu"/>
</dbReference>
<feature type="binding site" evidence="11">
    <location>
        <position position="277"/>
    </location>
    <ligand>
        <name>[2Fe-2S] cluster</name>
        <dbReference type="ChEBI" id="CHEBI:190135"/>
    </ligand>
</feature>
<dbReference type="InterPro" id="IPR050353">
    <property type="entry name" value="PyrK_electron_transfer"/>
</dbReference>
<keyword evidence="4 11" id="KW-0001">2Fe-2S</keyword>
<dbReference type="EMBL" id="CP036433">
    <property type="protein sequence ID" value="QDU97612.1"/>
    <property type="molecule type" value="Genomic_DNA"/>
</dbReference>
<dbReference type="AlphaFoldDB" id="A0A518E0J2"/>
<evidence type="ECO:0000313" key="14">
    <source>
        <dbReference type="Proteomes" id="UP000317648"/>
    </source>
</evidence>